<feature type="non-terminal residue" evidence="1">
    <location>
        <position position="301"/>
    </location>
</feature>
<reference evidence="2" key="1">
    <citation type="journal article" date="2022" name="ISME J.">
        <title>Genetic and phylogenetic analysis of dissimilatory iodate-reducing bacteria identifies potential niches across the world's oceans.</title>
        <authorList>
            <person name="Reyes-Umana V."/>
            <person name="Henning Z."/>
            <person name="Lee K."/>
            <person name="Barnum T.P."/>
            <person name="Coates J.D."/>
        </authorList>
    </citation>
    <scope>NUCLEOTIDE SEQUENCE [LARGE SCALE GENOMIC DNA]</scope>
    <source>
        <strain evidence="2">IR12</strain>
    </source>
</reference>
<dbReference type="Gene3D" id="3.55.50.10">
    <property type="entry name" value="Baseplate protein-like domains"/>
    <property type="match status" value="1"/>
</dbReference>
<organism evidence="1 2">
    <name type="scientific">Denitromonas iodatirespirans</name>
    <dbReference type="NCBI Taxonomy" id="2795389"/>
    <lineage>
        <taxon>Bacteria</taxon>
        <taxon>Pseudomonadati</taxon>
        <taxon>Pseudomonadota</taxon>
        <taxon>Betaproteobacteria</taxon>
        <taxon>Rhodocyclales</taxon>
        <taxon>Zoogloeaceae</taxon>
        <taxon>Denitromonas</taxon>
    </lineage>
</organism>
<gene>
    <name evidence="1" type="ORF">I8J34_24165</name>
</gene>
<comment type="caution">
    <text evidence="1">The sequence shown here is derived from an EMBL/GenBank/DDBJ whole genome shotgun (WGS) entry which is preliminary data.</text>
</comment>
<dbReference type="Proteomes" id="UP000694660">
    <property type="component" value="Unassembled WGS sequence"/>
</dbReference>
<dbReference type="EMBL" id="JAEKFT010000112">
    <property type="protein sequence ID" value="MBT0964280.1"/>
    <property type="molecule type" value="Genomic_DNA"/>
</dbReference>
<dbReference type="Pfam" id="PF05954">
    <property type="entry name" value="Phage_GPD"/>
    <property type="match status" value="1"/>
</dbReference>
<protein>
    <submittedName>
        <fullName evidence="1">Type VI secretion system tip protein VgrG</fullName>
    </submittedName>
</protein>
<dbReference type="AlphaFoldDB" id="A0A944DDM6"/>
<evidence type="ECO:0000313" key="2">
    <source>
        <dbReference type="Proteomes" id="UP000694660"/>
    </source>
</evidence>
<accession>A0A944DDM6</accession>
<name>A0A944DDM6_DENI1</name>
<feature type="non-terminal residue" evidence="1">
    <location>
        <position position="1"/>
    </location>
</feature>
<dbReference type="RefSeq" id="WP_214364180.1">
    <property type="nucleotide sequence ID" value="NZ_JAEKFT010000112.1"/>
</dbReference>
<dbReference type="NCBIfam" id="TIGR01646">
    <property type="entry name" value="vgr_GE"/>
    <property type="match status" value="1"/>
</dbReference>
<dbReference type="Gene3D" id="2.30.110.50">
    <property type="match status" value="1"/>
</dbReference>
<keyword evidence="2" id="KW-1185">Reference proteome</keyword>
<evidence type="ECO:0000313" key="1">
    <source>
        <dbReference type="EMBL" id="MBT0964280.1"/>
    </source>
</evidence>
<proteinExistence type="predicted"/>
<dbReference type="SUPFAM" id="SSF69279">
    <property type="entry name" value="Phage tail proteins"/>
    <property type="match status" value="2"/>
</dbReference>
<sequence length="301" mass="33189">FQDVDVLDTVGTVFAAYPQADWHADVTQSLRQHSRLTQYRETDLAFVRRILAAEGLSFRFEHDQNAAAGDATTHARHRLIIFDRNAERPVCAQPEIRFHRADAPEHSDTIQRFHDVSIVQSNKVSLSGWDYKQLTSPAADATSAAGQSPLPTLEVYDGASAYPFTGVDAAHQHADRQLAAFETRTRRFHGHGRARSLAEGVSFQLTQHDGHIGGDGQFSVLAVEHHAANNLGASMARLLGATDVESGTYHNRFIAQPASAPILPLPRPKPVVSPQNARVVGHANAPLSTERDHRIKVQFHW</sequence>
<dbReference type="InterPro" id="IPR006533">
    <property type="entry name" value="T6SS_Vgr_RhsGE"/>
</dbReference>